<evidence type="ECO:0000259" key="2">
    <source>
        <dbReference type="PROSITE" id="PS50076"/>
    </source>
</evidence>
<gene>
    <name evidence="3" type="ORF">GHT06_001597</name>
    <name evidence="4" type="ORF">GHT06_001754</name>
</gene>
<feature type="region of interest" description="Disordered" evidence="1">
    <location>
        <begin position="299"/>
        <end position="356"/>
    </location>
</feature>
<dbReference type="PROSITE" id="PS50076">
    <property type="entry name" value="DNAJ_2"/>
    <property type="match status" value="1"/>
</dbReference>
<dbReference type="InterPro" id="IPR032843">
    <property type="entry name" value="Jiv"/>
</dbReference>
<dbReference type="AlphaFoldDB" id="A0AAD5L3M1"/>
<dbReference type="InterPro" id="IPR052317">
    <property type="entry name" value="Viral_replicn-host_int_reg"/>
</dbReference>
<organism evidence="4 5">
    <name type="scientific">Daphnia sinensis</name>
    <dbReference type="NCBI Taxonomy" id="1820382"/>
    <lineage>
        <taxon>Eukaryota</taxon>
        <taxon>Metazoa</taxon>
        <taxon>Ecdysozoa</taxon>
        <taxon>Arthropoda</taxon>
        <taxon>Crustacea</taxon>
        <taxon>Branchiopoda</taxon>
        <taxon>Diplostraca</taxon>
        <taxon>Cladocera</taxon>
        <taxon>Anomopoda</taxon>
        <taxon>Daphniidae</taxon>
        <taxon>Daphnia</taxon>
        <taxon>Daphnia similis group</taxon>
    </lineage>
</organism>
<name>A0AAD5L3M1_9CRUS</name>
<dbReference type="InterPro" id="IPR036869">
    <property type="entry name" value="J_dom_sf"/>
</dbReference>
<protein>
    <submittedName>
        <fullName evidence="4">DJ like protein dnj-5</fullName>
    </submittedName>
</protein>
<dbReference type="Proteomes" id="UP000820818">
    <property type="component" value="Unassembled WGS sequence"/>
</dbReference>
<accession>A0AAD5L3M1</accession>
<feature type="domain" description="J" evidence="2">
    <location>
        <begin position="482"/>
        <end position="546"/>
    </location>
</feature>
<evidence type="ECO:0000313" key="5">
    <source>
        <dbReference type="Proteomes" id="UP000820818"/>
    </source>
</evidence>
<evidence type="ECO:0000256" key="1">
    <source>
        <dbReference type="SAM" id="MobiDB-lite"/>
    </source>
</evidence>
<sequence>MSHQKEENLDFDYLNPVQDSDSYVYYSTESAFNHPYSAETTQTSYSHYSNYQSPFRKVDHQYSPVPRNMFTSEFESGSSKGYSRTFSGNNLLTDNTGSGRCLRRLNSDIPSYCDFGTYNPFQGSPLEISNLSLVENRPVIDEQIQQTREPPYETELVHEEPTEMIQSKRTYKDALTFPSRSESPNNAQEAVSKKIKVENEIRKETYKEKLLSPKQEAPASFSKATQPLIKPGLNNHRSQINTNPKRPLKINNNLATKNTPKGNTKSPKEKNWHCLNESVRSVRSQTDLGGINKKNRLPFIDNNSFEQPPMDDEAISPVEVRAKDLKKSERMKIKVREKDSEKSNRRQNKKHQPPSTSATLARAYFPKLARVCGWFCIWLYSLCADVIRMSYNLAWLGLQQCHTVLWEKSFLVTEWITVQIRISRQYVTANWLPSIREFFRFFQRKSSSDHESSASGGLNANIPLPSTGEEAMHRLLACKGRDPYSILGVRRDSSDEDIRRYYKRQAVLVHPDKNRQRGAEEAFKILAHAFELVGHSERRKQYDQLVQEADEMESAWAELNELLSRLHAKMDEAANTIRCTNCAKRHRRVKTERPCYAARYCQECKIHHSAREGDLWAESRFMGFRSKYYACMESAVYDITEWANCQAGHLRHLQSNSHRVQYRIPIHGSHSLPHLSHFHDDFHGIPLRFPIKRYNL</sequence>
<feature type="compositionally biased region" description="Polar residues" evidence="1">
    <location>
        <begin position="235"/>
        <end position="265"/>
    </location>
</feature>
<keyword evidence="5" id="KW-1185">Reference proteome</keyword>
<dbReference type="SUPFAM" id="SSF46565">
    <property type="entry name" value="Chaperone J-domain"/>
    <property type="match status" value="1"/>
</dbReference>
<dbReference type="SMART" id="SM00271">
    <property type="entry name" value="DnaJ"/>
    <property type="match status" value="1"/>
</dbReference>
<dbReference type="Pfam" id="PF00226">
    <property type="entry name" value="DnaJ"/>
    <property type="match status" value="1"/>
</dbReference>
<feature type="region of interest" description="Disordered" evidence="1">
    <location>
        <begin position="226"/>
        <end position="270"/>
    </location>
</feature>
<evidence type="ECO:0000313" key="3">
    <source>
        <dbReference type="EMBL" id="KAI9550324.1"/>
    </source>
</evidence>
<dbReference type="Pfam" id="PF14901">
    <property type="entry name" value="Jiv90"/>
    <property type="match status" value="1"/>
</dbReference>
<evidence type="ECO:0000313" key="4">
    <source>
        <dbReference type="EMBL" id="KAI9550398.1"/>
    </source>
</evidence>
<comment type="caution">
    <text evidence="4">The sequence shown here is derived from an EMBL/GenBank/DDBJ whole genome shotgun (WGS) entry which is preliminary data.</text>
</comment>
<proteinExistence type="predicted"/>
<dbReference type="PANTHER" id="PTHR44665:SF1">
    <property type="entry name" value="DNAJ HOMOLOG SUBFAMILY C MEMBER 14"/>
    <property type="match status" value="1"/>
</dbReference>
<reference evidence="4" key="1">
    <citation type="submission" date="2022-05" db="EMBL/GenBank/DDBJ databases">
        <title>A multi-omics perspective on studying reproductive biology in Daphnia sinensis.</title>
        <authorList>
            <person name="Jia J."/>
        </authorList>
    </citation>
    <scope>NUCLEOTIDE SEQUENCE</scope>
    <source>
        <strain evidence="4">WSL</strain>
    </source>
</reference>
<dbReference type="InterPro" id="IPR001623">
    <property type="entry name" value="DnaJ_domain"/>
</dbReference>
<dbReference type="PRINTS" id="PR00625">
    <property type="entry name" value="JDOMAIN"/>
</dbReference>
<dbReference type="PANTHER" id="PTHR44665">
    <property type="entry name" value="DNAJ HOMOLOG SUBFAMILY C MEMBER 14"/>
    <property type="match status" value="1"/>
</dbReference>
<feature type="compositionally biased region" description="Basic and acidic residues" evidence="1">
    <location>
        <begin position="320"/>
        <end position="344"/>
    </location>
</feature>
<dbReference type="Gene3D" id="1.10.287.110">
    <property type="entry name" value="DnaJ domain"/>
    <property type="match status" value="1"/>
</dbReference>
<dbReference type="EMBL" id="WJBH02000151">
    <property type="protein sequence ID" value="KAI9550398.1"/>
    <property type="molecule type" value="Genomic_DNA"/>
</dbReference>
<dbReference type="EMBL" id="WJBH02000158">
    <property type="protein sequence ID" value="KAI9550324.1"/>
    <property type="molecule type" value="Genomic_DNA"/>
</dbReference>
<dbReference type="CDD" id="cd06257">
    <property type="entry name" value="DnaJ"/>
    <property type="match status" value="1"/>
</dbReference>